<dbReference type="InterPro" id="IPR013130">
    <property type="entry name" value="Fe3_Rdtase_TM_dom"/>
</dbReference>
<keyword evidence="11" id="KW-1185">Reference proteome</keyword>
<dbReference type="InterPro" id="IPR000778">
    <property type="entry name" value="Cyt_b245_heavy_chain"/>
</dbReference>
<gene>
    <name evidence="10" type="ORF">BQ2448_1355</name>
</gene>
<keyword evidence="4 8" id="KW-1133">Transmembrane helix</keyword>
<evidence type="ECO:0000256" key="2">
    <source>
        <dbReference type="ARBA" id="ARBA00022692"/>
    </source>
</evidence>
<dbReference type="EMBL" id="FMSP01000005">
    <property type="protein sequence ID" value="SCV69961.1"/>
    <property type="molecule type" value="Genomic_DNA"/>
</dbReference>
<evidence type="ECO:0000256" key="8">
    <source>
        <dbReference type="SAM" id="Phobius"/>
    </source>
</evidence>
<dbReference type="Pfam" id="PF08022">
    <property type="entry name" value="FAD_binding_8"/>
    <property type="match status" value="1"/>
</dbReference>
<dbReference type="InterPro" id="IPR013121">
    <property type="entry name" value="Fe_red_NAD-bd_6"/>
</dbReference>
<dbReference type="SUPFAM" id="SSF52343">
    <property type="entry name" value="Ferredoxin reductase-like, C-terminal NADP-linked domain"/>
    <property type="match status" value="1"/>
</dbReference>
<dbReference type="Proteomes" id="UP000198372">
    <property type="component" value="Unassembled WGS sequence"/>
</dbReference>
<dbReference type="InterPro" id="IPR013112">
    <property type="entry name" value="FAD-bd_8"/>
</dbReference>
<dbReference type="PANTHER" id="PTHR11972:SF39">
    <property type="entry name" value="FAD-BINDING FR-TYPE DOMAIN-CONTAINING PROTEIN"/>
    <property type="match status" value="1"/>
</dbReference>
<dbReference type="GO" id="GO:0043020">
    <property type="term" value="C:NADPH oxidase complex"/>
    <property type="evidence" value="ECO:0007669"/>
    <property type="project" value="TreeGrafter"/>
</dbReference>
<dbReference type="Gene3D" id="3.40.50.80">
    <property type="entry name" value="Nucleotide-binding domain of ferredoxin-NADP reductase (FNR) module"/>
    <property type="match status" value="1"/>
</dbReference>
<proteinExistence type="predicted"/>
<dbReference type="AlphaFoldDB" id="A0A238FCX3"/>
<dbReference type="InterPro" id="IPR050369">
    <property type="entry name" value="RBOH/FRE"/>
</dbReference>
<name>A0A238FCX3_9BASI</name>
<dbReference type="GO" id="GO:0006811">
    <property type="term" value="P:monoatomic ion transport"/>
    <property type="evidence" value="ECO:0007669"/>
    <property type="project" value="UniProtKB-KW"/>
</dbReference>
<dbReference type="CDD" id="cd06186">
    <property type="entry name" value="NOX_Duox_like_FAD_NADP"/>
    <property type="match status" value="1"/>
</dbReference>
<organism evidence="10 11">
    <name type="scientific">Microbotryum intermedium</name>
    <dbReference type="NCBI Taxonomy" id="269621"/>
    <lineage>
        <taxon>Eukaryota</taxon>
        <taxon>Fungi</taxon>
        <taxon>Dikarya</taxon>
        <taxon>Basidiomycota</taxon>
        <taxon>Pucciniomycotina</taxon>
        <taxon>Microbotryomycetes</taxon>
        <taxon>Microbotryales</taxon>
        <taxon>Microbotryaceae</taxon>
        <taxon>Microbotryum</taxon>
    </lineage>
</organism>
<dbReference type="GO" id="GO:0016175">
    <property type="term" value="F:superoxide-generating NAD(P)H oxidase activity"/>
    <property type="evidence" value="ECO:0007669"/>
    <property type="project" value="TreeGrafter"/>
</dbReference>
<evidence type="ECO:0000313" key="11">
    <source>
        <dbReference type="Proteomes" id="UP000198372"/>
    </source>
</evidence>
<feature type="transmembrane region" description="Helical" evidence="8">
    <location>
        <begin position="140"/>
        <end position="159"/>
    </location>
</feature>
<keyword evidence="5" id="KW-0560">Oxidoreductase</keyword>
<keyword evidence="3" id="KW-0249">Electron transport</keyword>
<dbReference type="Pfam" id="PF08030">
    <property type="entry name" value="NAD_binding_6"/>
    <property type="match status" value="1"/>
</dbReference>
<dbReference type="InterPro" id="IPR039261">
    <property type="entry name" value="FNR_nucleotide-bd"/>
</dbReference>
<dbReference type="SUPFAM" id="SSF63380">
    <property type="entry name" value="Riboflavin synthase domain-like"/>
    <property type="match status" value="1"/>
</dbReference>
<evidence type="ECO:0000256" key="7">
    <source>
        <dbReference type="ARBA" id="ARBA00023136"/>
    </source>
</evidence>
<keyword evidence="6" id="KW-0406">Ion transport</keyword>
<protein>
    <submittedName>
        <fullName evidence="10">BQ2448_1355 protein</fullName>
    </submittedName>
</protein>
<dbReference type="InterPro" id="IPR017927">
    <property type="entry name" value="FAD-bd_FR_type"/>
</dbReference>
<evidence type="ECO:0000256" key="3">
    <source>
        <dbReference type="ARBA" id="ARBA00022982"/>
    </source>
</evidence>
<feature type="transmembrane region" description="Helical" evidence="8">
    <location>
        <begin position="56"/>
        <end position="76"/>
    </location>
</feature>
<sequence>MRTLLPLIRQQLSGSRLVWNMLFWLGHVAIFGYGWYKQATDERLAGLNSLRFSVWTSRGAGLCLGVDGLLLILPVLRNVLRYLRPLPLVGAWVDENLWAHRQAAYSMLIWTVVHVTAHYVNMLNVERTQIRKEMAWAIMYTQPGGFTGHVMLLFMLLIYSTAHKRIKTECFEAFWYTHQLVGADSVVVADWSLTDQQVNDNPQSPWAGAALLHCSRTAGCFVRGALPGQPVRCLGYESWHWTIAAGILYFIERMIRFARSRRPIELAKVMLHPAGAMELQFSHPAFHYKPGQWLFLNVPELAPWQWHPFTISSAPEDPYVSVHILSLPEKACTDTFLGLDTRAGFLEFSTTVISPAPLPRMYIDGPFGAPAQDVLKNEGIGVTPFASILKHIWYKQQRKELCALKRVRFIWLNRDTGSFEWFHTLLTQLEEAQTEPDFLRISTFLTGHMDDDTIHNITIHDLDSERDALTRLRTRTQFGRPDWGQLFEAIRLEILEGDRALPGPESCLTTKVGVYFCGPAALAKTLKAETSKIEQRCRQEACGVKFSFSKEHF</sequence>
<dbReference type="PRINTS" id="PR00466">
    <property type="entry name" value="GP91PHOX"/>
</dbReference>
<accession>A0A238FCX3</accession>
<reference evidence="11" key="1">
    <citation type="submission" date="2016-09" db="EMBL/GenBank/DDBJ databases">
        <authorList>
            <person name="Jeantristanb JTB J.-T."/>
            <person name="Ricardo R."/>
        </authorList>
    </citation>
    <scope>NUCLEOTIDE SEQUENCE [LARGE SCALE GENOMIC DNA]</scope>
</reference>
<evidence type="ECO:0000256" key="6">
    <source>
        <dbReference type="ARBA" id="ARBA00023065"/>
    </source>
</evidence>
<dbReference type="Pfam" id="PF01794">
    <property type="entry name" value="Ferric_reduct"/>
    <property type="match status" value="1"/>
</dbReference>
<dbReference type="OrthoDB" id="167398at2759"/>
<feature type="transmembrane region" description="Helical" evidence="8">
    <location>
        <begin position="17"/>
        <end position="36"/>
    </location>
</feature>
<evidence type="ECO:0000256" key="1">
    <source>
        <dbReference type="ARBA" id="ARBA00004141"/>
    </source>
</evidence>
<evidence type="ECO:0000313" key="10">
    <source>
        <dbReference type="EMBL" id="SCV69961.1"/>
    </source>
</evidence>
<evidence type="ECO:0000256" key="5">
    <source>
        <dbReference type="ARBA" id="ARBA00023002"/>
    </source>
</evidence>
<dbReference type="PANTHER" id="PTHR11972">
    <property type="entry name" value="NADPH OXIDASE"/>
    <property type="match status" value="1"/>
</dbReference>
<keyword evidence="2 8" id="KW-0812">Transmembrane</keyword>
<dbReference type="InterPro" id="IPR017938">
    <property type="entry name" value="Riboflavin_synthase-like_b-brl"/>
</dbReference>
<dbReference type="GO" id="GO:0006952">
    <property type="term" value="P:defense response"/>
    <property type="evidence" value="ECO:0007669"/>
    <property type="project" value="TreeGrafter"/>
</dbReference>
<dbReference type="GO" id="GO:0042554">
    <property type="term" value="P:superoxide anion generation"/>
    <property type="evidence" value="ECO:0007669"/>
    <property type="project" value="TreeGrafter"/>
</dbReference>
<dbReference type="Gene3D" id="2.40.30.10">
    <property type="entry name" value="Translation factors"/>
    <property type="match status" value="1"/>
</dbReference>
<evidence type="ECO:0000259" key="9">
    <source>
        <dbReference type="PROSITE" id="PS51384"/>
    </source>
</evidence>
<dbReference type="STRING" id="269621.A0A238FCX3"/>
<keyword evidence="7 8" id="KW-0472">Membrane</keyword>
<dbReference type="PROSITE" id="PS51384">
    <property type="entry name" value="FAD_FR"/>
    <property type="match status" value="1"/>
</dbReference>
<feature type="domain" description="FAD-binding FR-type" evidence="9">
    <location>
        <begin position="259"/>
        <end position="373"/>
    </location>
</feature>
<comment type="subcellular location">
    <subcellularLocation>
        <location evidence="1">Membrane</location>
        <topology evidence="1">Multi-pass membrane protein</topology>
    </subcellularLocation>
</comment>
<evidence type="ECO:0000256" key="4">
    <source>
        <dbReference type="ARBA" id="ARBA00022989"/>
    </source>
</evidence>
<keyword evidence="6" id="KW-0813">Transport</keyword>